<feature type="region of interest" description="Disordered" evidence="1">
    <location>
        <begin position="1"/>
        <end position="20"/>
    </location>
</feature>
<reference evidence="2 3" key="1">
    <citation type="submission" date="2021-03" db="EMBL/GenBank/DDBJ databases">
        <title>Genomic and phenotypic characterization of Chloracidobacterium isolates provides evidence for multiple species.</title>
        <authorList>
            <person name="Saini M.K."/>
            <person name="Costas A.M.G."/>
            <person name="Tank M."/>
            <person name="Bryant D.A."/>
        </authorList>
    </citation>
    <scope>NUCLEOTIDE SEQUENCE [LARGE SCALE GENOMIC DNA]</scope>
    <source>
        <strain evidence="2 3">N</strain>
    </source>
</reference>
<gene>
    <name evidence="2" type="ORF">J8C05_03070</name>
</gene>
<protein>
    <submittedName>
        <fullName evidence="2">Uncharacterized protein</fullName>
    </submittedName>
</protein>
<evidence type="ECO:0000313" key="3">
    <source>
        <dbReference type="Proteomes" id="UP000677668"/>
    </source>
</evidence>
<dbReference type="EMBL" id="CP072642">
    <property type="protein sequence ID" value="QUV94444.1"/>
    <property type="molecule type" value="Genomic_DNA"/>
</dbReference>
<keyword evidence="3" id="KW-1185">Reference proteome</keyword>
<dbReference type="Proteomes" id="UP000677668">
    <property type="component" value="Chromosome 1"/>
</dbReference>
<evidence type="ECO:0000256" key="1">
    <source>
        <dbReference type="SAM" id="MobiDB-lite"/>
    </source>
</evidence>
<proteinExistence type="predicted"/>
<name>A0ABX8B0G3_9BACT</name>
<sequence>MTDKPILEPSVADSSQAPLSPATRLAQHLVRRDRSSSPTFQPNMFEDDLVSALAVARENVRARQVFDWERVRRQCAV</sequence>
<organism evidence="2 3">
    <name type="scientific">Chloracidobacterium sp. N</name>
    <dbReference type="NCBI Taxonomy" id="2821540"/>
    <lineage>
        <taxon>Bacteria</taxon>
        <taxon>Pseudomonadati</taxon>
        <taxon>Acidobacteriota</taxon>
        <taxon>Terriglobia</taxon>
        <taxon>Terriglobales</taxon>
        <taxon>Acidobacteriaceae</taxon>
        <taxon>Chloracidobacterium</taxon>
        <taxon>Chloracidobacterium aggregatum</taxon>
    </lineage>
</organism>
<accession>A0ABX8B0G3</accession>
<dbReference type="RefSeq" id="WP_211422737.1">
    <property type="nucleotide sequence ID" value="NZ_CP072642.1"/>
</dbReference>
<evidence type="ECO:0000313" key="2">
    <source>
        <dbReference type="EMBL" id="QUV94444.1"/>
    </source>
</evidence>